<proteinExistence type="predicted"/>
<reference evidence="1 2" key="1">
    <citation type="submission" date="2024-01" db="EMBL/GenBank/DDBJ databases">
        <title>The genomes of 5 underutilized Papilionoideae crops provide insights into root nodulation and disease resistanc.</title>
        <authorList>
            <person name="Yuan L."/>
        </authorList>
    </citation>
    <scope>NUCLEOTIDE SEQUENCE [LARGE SCALE GENOMIC DNA]</scope>
    <source>
        <strain evidence="1">ZHUSHIDOU_FW_LH</strain>
        <tissue evidence="1">Leaf</tissue>
    </source>
</reference>
<evidence type="ECO:0000313" key="1">
    <source>
        <dbReference type="EMBL" id="KAK7259126.1"/>
    </source>
</evidence>
<dbReference type="Proteomes" id="UP001372338">
    <property type="component" value="Unassembled WGS sequence"/>
</dbReference>
<dbReference type="AlphaFoldDB" id="A0AAN9EMR6"/>
<comment type="caution">
    <text evidence="1">The sequence shown here is derived from an EMBL/GenBank/DDBJ whole genome shotgun (WGS) entry which is preliminary data.</text>
</comment>
<organism evidence="1 2">
    <name type="scientific">Crotalaria pallida</name>
    <name type="common">Smooth rattlebox</name>
    <name type="synonym">Crotalaria striata</name>
    <dbReference type="NCBI Taxonomy" id="3830"/>
    <lineage>
        <taxon>Eukaryota</taxon>
        <taxon>Viridiplantae</taxon>
        <taxon>Streptophyta</taxon>
        <taxon>Embryophyta</taxon>
        <taxon>Tracheophyta</taxon>
        <taxon>Spermatophyta</taxon>
        <taxon>Magnoliopsida</taxon>
        <taxon>eudicotyledons</taxon>
        <taxon>Gunneridae</taxon>
        <taxon>Pentapetalae</taxon>
        <taxon>rosids</taxon>
        <taxon>fabids</taxon>
        <taxon>Fabales</taxon>
        <taxon>Fabaceae</taxon>
        <taxon>Papilionoideae</taxon>
        <taxon>50 kb inversion clade</taxon>
        <taxon>genistoids sensu lato</taxon>
        <taxon>core genistoids</taxon>
        <taxon>Crotalarieae</taxon>
        <taxon>Crotalaria</taxon>
    </lineage>
</organism>
<accession>A0AAN9EMR6</accession>
<keyword evidence="2" id="KW-1185">Reference proteome</keyword>
<dbReference type="EMBL" id="JAYWIO010000005">
    <property type="protein sequence ID" value="KAK7259126.1"/>
    <property type="molecule type" value="Genomic_DNA"/>
</dbReference>
<evidence type="ECO:0000313" key="2">
    <source>
        <dbReference type="Proteomes" id="UP001372338"/>
    </source>
</evidence>
<gene>
    <name evidence="1" type="ORF">RIF29_24724</name>
</gene>
<name>A0AAN9EMR6_CROPI</name>
<protein>
    <submittedName>
        <fullName evidence="1">Uncharacterized protein</fullName>
    </submittedName>
</protein>
<sequence length="124" mass="13251">MARQGVVELALAQAKLSISSLQSKNNGLDFCSYLKLVKTVNLGLQIKSKGIHPLCQIVEGNIYRPSTTTGELVEVNLDNNSFEDLASFTYFDLEEDEGDELLIVTAQIGKTPLDGAGGSASSSV</sequence>